<dbReference type="SFLD" id="SFLDG01138">
    <property type="entry name" value="C1.6.2:_Deoxy-d-mannose-octulo"/>
    <property type="match status" value="1"/>
</dbReference>
<evidence type="ECO:0000256" key="6">
    <source>
        <dbReference type="ARBA" id="ARBA00022842"/>
    </source>
</evidence>
<dbReference type="GO" id="GO:0008781">
    <property type="term" value="F:N-acylneuraminate cytidylyltransferase activity"/>
    <property type="evidence" value="ECO:0007669"/>
    <property type="project" value="TreeGrafter"/>
</dbReference>
<evidence type="ECO:0000256" key="3">
    <source>
        <dbReference type="ARBA" id="ARBA00011881"/>
    </source>
</evidence>
<dbReference type="SFLD" id="SFLDS00003">
    <property type="entry name" value="Haloacid_Dehalogenase"/>
    <property type="match status" value="1"/>
</dbReference>
<dbReference type="PIRSF" id="PIRSF006118">
    <property type="entry name" value="KDO8-P_Ptase"/>
    <property type="match status" value="1"/>
</dbReference>
<sequence length="181" mass="20380">MDLNSIPEKKGRVDQSRKCFLDNNKIMMVITDVDGVLTDGSMYYSENGELLKCFSTRDGMGFELLRMNNIIPVIITKENSRIVLSRAAKISVEEVHVGITDKLLKGLEIMNKYDIKAQNVAFIGDDINDLSLLEVVGFPCCPDDAEDLVKNKVKYICERKGGHGAFRELVNMIIWSNESKN</sequence>
<organism evidence="7 8">
    <name type="scientific">Methanoplanus endosymbiosus</name>
    <dbReference type="NCBI Taxonomy" id="33865"/>
    <lineage>
        <taxon>Archaea</taxon>
        <taxon>Methanobacteriati</taxon>
        <taxon>Methanobacteriota</taxon>
        <taxon>Stenosarchaea group</taxon>
        <taxon>Methanomicrobia</taxon>
        <taxon>Methanomicrobiales</taxon>
        <taxon>Methanomicrobiaceae</taxon>
        <taxon>Methanoplanus</taxon>
    </lineage>
</organism>
<keyword evidence="6" id="KW-0460">Magnesium</keyword>
<dbReference type="KEGG" id="mend:L6E24_09855"/>
<comment type="subunit">
    <text evidence="3">Homotetramer.</text>
</comment>
<proteinExistence type="inferred from homology"/>
<reference evidence="7" key="1">
    <citation type="submission" date="2022-04" db="EMBL/GenBank/DDBJ databases">
        <title>Complete genome of Methanoplanus endosymbiosus DSM 3599.</title>
        <authorList>
            <person name="Chen S.-C."/>
            <person name="You Y.-T."/>
            <person name="Zhou Y.-Z."/>
            <person name="Lai M.-C."/>
        </authorList>
    </citation>
    <scope>NUCLEOTIDE SEQUENCE</scope>
    <source>
        <strain evidence="7">DSM 3599</strain>
    </source>
</reference>
<dbReference type="Proteomes" id="UP001060368">
    <property type="component" value="Chromosome"/>
</dbReference>
<keyword evidence="5 7" id="KW-0378">Hydrolase</keyword>
<keyword evidence="4" id="KW-0479">Metal-binding</keyword>
<evidence type="ECO:0000313" key="8">
    <source>
        <dbReference type="Proteomes" id="UP001060368"/>
    </source>
</evidence>
<dbReference type="AlphaFoldDB" id="A0A9E7PKC4"/>
<dbReference type="Gene3D" id="3.40.50.1000">
    <property type="entry name" value="HAD superfamily/HAD-like"/>
    <property type="match status" value="1"/>
</dbReference>
<dbReference type="SFLD" id="SFLDG01136">
    <property type="entry name" value="C1.6:_Phosphoserine_Phosphatas"/>
    <property type="match status" value="1"/>
</dbReference>
<dbReference type="InterPro" id="IPR010023">
    <property type="entry name" value="KdsC_fam"/>
</dbReference>
<protein>
    <submittedName>
        <fullName evidence="7">HAD hydrolase family protein</fullName>
    </submittedName>
</protein>
<evidence type="ECO:0000313" key="7">
    <source>
        <dbReference type="EMBL" id="UUX91673.1"/>
    </source>
</evidence>
<evidence type="ECO:0000256" key="2">
    <source>
        <dbReference type="ARBA" id="ARBA00005893"/>
    </source>
</evidence>
<dbReference type="InterPro" id="IPR050793">
    <property type="entry name" value="CMP-NeuNAc_synthase"/>
</dbReference>
<name>A0A9E7PKC4_9EURY</name>
<dbReference type="Pfam" id="PF08282">
    <property type="entry name" value="Hydrolase_3"/>
    <property type="match status" value="1"/>
</dbReference>
<dbReference type="InterPro" id="IPR023214">
    <property type="entry name" value="HAD_sf"/>
</dbReference>
<dbReference type="PANTHER" id="PTHR21485:SF3">
    <property type="entry name" value="N-ACYLNEURAMINATE CYTIDYLYLTRANSFERASE"/>
    <property type="match status" value="1"/>
</dbReference>
<dbReference type="SUPFAM" id="SSF56784">
    <property type="entry name" value="HAD-like"/>
    <property type="match status" value="1"/>
</dbReference>
<evidence type="ECO:0000256" key="4">
    <source>
        <dbReference type="ARBA" id="ARBA00022723"/>
    </source>
</evidence>
<dbReference type="GO" id="GO:0016788">
    <property type="term" value="F:hydrolase activity, acting on ester bonds"/>
    <property type="evidence" value="ECO:0007669"/>
    <property type="project" value="InterPro"/>
</dbReference>
<comment type="similarity">
    <text evidence="2">Belongs to the KdsC family.</text>
</comment>
<keyword evidence="8" id="KW-1185">Reference proteome</keyword>
<dbReference type="NCBIfam" id="TIGR01670">
    <property type="entry name" value="KdsC-phosphatas"/>
    <property type="match status" value="1"/>
</dbReference>
<dbReference type="GeneID" id="74308007"/>
<dbReference type="GO" id="GO:0046872">
    <property type="term" value="F:metal ion binding"/>
    <property type="evidence" value="ECO:0007669"/>
    <property type="project" value="UniProtKB-KW"/>
</dbReference>
<evidence type="ECO:0000256" key="5">
    <source>
        <dbReference type="ARBA" id="ARBA00022801"/>
    </source>
</evidence>
<comment type="cofactor">
    <cofactor evidence="1">
        <name>Mg(2+)</name>
        <dbReference type="ChEBI" id="CHEBI:18420"/>
    </cofactor>
</comment>
<gene>
    <name evidence="7" type="ORF">L6E24_09855</name>
</gene>
<dbReference type="PANTHER" id="PTHR21485">
    <property type="entry name" value="HAD SUPERFAMILY MEMBERS CMAS AND KDSC"/>
    <property type="match status" value="1"/>
</dbReference>
<dbReference type="RefSeq" id="WP_257741827.1">
    <property type="nucleotide sequence ID" value="NZ_CP096115.1"/>
</dbReference>
<dbReference type="InterPro" id="IPR036412">
    <property type="entry name" value="HAD-like_sf"/>
</dbReference>
<accession>A0A9E7PKC4</accession>
<evidence type="ECO:0000256" key="1">
    <source>
        <dbReference type="ARBA" id="ARBA00001946"/>
    </source>
</evidence>
<dbReference type="EMBL" id="CP096115">
    <property type="protein sequence ID" value="UUX91673.1"/>
    <property type="molecule type" value="Genomic_DNA"/>
</dbReference>